<dbReference type="GeneID" id="6076846"/>
<evidence type="ECO:0000313" key="2">
    <source>
        <dbReference type="Proteomes" id="UP000001194"/>
    </source>
</evidence>
<proteinExistence type="predicted"/>
<dbReference type="AlphaFoldDB" id="B0DBI6"/>
<dbReference type="OrthoDB" id="3216537at2759"/>
<reference evidence="1 2" key="1">
    <citation type="journal article" date="2008" name="Nature">
        <title>The genome of Laccaria bicolor provides insights into mycorrhizal symbiosis.</title>
        <authorList>
            <person name="Martin F."/>
            <person name="Aerts A."/>
            <person name="Ahren D."/>
            <person name="Brun A."/>
            <person name="Danchin E.G.J."/>
            <person name="Duchaussoy F."/>
            <person name="Gibon J."/>
            <person name="Kohler A."/>
            <person name="Lindquist E."/>
            <person name="Pereda V."/>
            <person name="Salamov A."/>
            <person name="Shapiro H.J."/>
            <person name="Wuyts J."/>
            <person name="Blaudez D."/>
            <person name="Buee M."/>
            <person name="Brokstein P."/>
            <person name="Canbaeck B."/>
            <person name="Cohen D."/>
            <person name="Courty P.E."/>
            <person name="Coutinho P.M."/>
            <person name="Delaruelle C."/>
            <person name="Detter J.C."/>
            <person name="Deveau A."/>
            <person name="DiFazio S."/>
            <person name="Duplessis S."/>
            <person name="Fraissinet-Tachet L."/>
            <person name="Lucic E."/>
            <person name="Frey-Klett P."/>
            <person name="Fourrey C."/>
            <person name="Feussner I."/>
            <person name="Gay G."/>
            <person name="Grimwood J."/>
            <person name="Hoegger P.J."/>
            <person name="Jain P."/>
            <person name="Kilaru S."/>
            <person name="Labbe J."/>
            <person name="Lin Y.C."/>
            <person name="Legue V."/>
            <person name="Le Tacon F."/>
            <person name="Marmeisse R."/>
            <person name="Melayah D."/>
            <person name="Montanini B."/>
            <person name="Muratet M."/>
            <person name="Nehls U."/>
            <person name="Niculita-Hirzel H."/>
            <person name="Oudot-Le Secq M.P."/>
            <person name="Peter M."/>
            <person name="Quesneville H."/>
            <person name="Rajashekar B."/>
            <person name="Reich M."/>
            <person name="Rouhier N."/>
            <person name="Schmutz J."/>
            <person name="Yin T."/>
            <person name="Chalot M."/>
            <person name="Henrissat B."/>
            <person name="Kuees U."/>
            <person name="Lucas S."/>
            <person name="Van de Peer Y."/>
            <person name="Podila G.K."/>
            <person name="Polle A."/>
            <person name="Pukkila P.J."/>
            <person name="Richardson P.M."/>
            <person name="Rouze P."/>
            <person name="Sanders I.R."/>
            <person name="Stajich J.E."/>
            <person name="Tunlid A."/>
            <person name="Tuskan G."/>
            <person name="Grigoriev I.V."/>
        </authorList>
    </citation>
    <scope>NUCLEOTIDE SEQUENCE [LARGE SCALE GENOMIC DNA]</scope>
    <source>
        <strain evidence="2">S238N-H82 / ATCC MYA-4686</strain>
    </source>
</reference>
<dbReference type="RefSeq" id="XP_001881263.1">
    <property type="nucleotide sequence ID" value="XM_001881228.1"/>
</dbReference>
<dbReference type="KEGG" id="lbc:LACBIDRAFT_294341"/>
<sequence>MPSLTFEKMSLLTKEHRLSVKPFAAVPALLDLPEIKRGASASNVSSCLSSMGGSVDLEEGCLITKSVKYAHRLAYMVNAAHSGDAKPIQDLLEFDLKVIPYARFKLEDPCNIVLLEPFVHTSLDLYAFIALSPSSSTVNGLIKMVKSDNDRRQQEMDRRGGAKYRSLNFLSSSFTNPEYELLALHPEHFLPRGSVLPIYEPTTGTWKNYVPSRDRCLRESIEPDSPRLPPFRHDFQNRGKFDNLNIFLVAINAEIKFRRYLKMTQEDPPTAALPDDILALMRCVSELVDLLYWVPVPTKGSKGHTILAERALLKRKHRERAGRPQYTETVSDEEGGMGLLTPSKAWKMSKRSRQLDWLADADVETRKAYGSALMSGHDIDYDPALFEDAFPIDDPAHLYSDNAAMEKWNQGVSKGLTA</sequence>
<dbReference type="EMBL" id="DS547102">
    <property type="protein sequence ID" value="EDR08193.1"/>
    <property type="molecule type" value="Genomic_DNA"/>
</dbReference>
<dbReference type="HOGENOM" id="CLU_056205_0_0_1"/>
<dbReference type="InParanoid" id="B0DBI6"/>
<accession>B0DBI6</accession>
<organism evidence="2">
    <name type="scientific">Laccaria bicolor (strain S238N-H82 / ATCC MYA-4686)</name>
    <name type="common">Bicoloured deceiver</name>
    <name type="synonym">Laccaria laccata var. bicolor</name>
    <dbReference type="NCBI Taxonomy" id="486041"/>
    <lineage>
        <taxon>Eukaryota</taxon>
        <taxon>Fungi</taxon>
        <taxon>Dikarya</taxon>
        <taxon>Basidiomycota</taxon>
        <taxon>Agaricomycotina</taxon>
        <taxon>Agaricomycetes</taxon>
        <taxon>Agaricomycetidae</taxon>
        <taxon>Agaricales</taxon>
        <taxon>Agaricineae</taxon>
        <taxon>Hydnangiaceae</taxon>
        <taxon>Laccaria</taxon>
    </lineage>
</organism>
<keyword evidence="2" id="KW-1185">Reference proteome</keyword>
<name>B0DBI6_LACBS</name>
<protein>
    <submittedName>
        <fullName evidence="1">Predicted protein</fullName>
    </submittedName>
</protein>
<dbReference type="Proteomes" id="UP000001194">
    <property type="component" value="Unassembled WGS sequence"/>
</dbReference>
<gene>
    <name evidence="1" type="ORF">LACBIDRAFT_294341</name>
</gene>
<evidence type="ECO:0000313" key="1">
    <source>
        <dbReference type="EMBL" id="EDR08193.1"/>
    </source>
</evidence>